<name>A0A386K898_9CAUD</name>
<dbReference type="RefSeq" id="YP_009881747.1">
    <property type="nucleotide sequence ID" value="NC_049442.1"/>
</dbReference>
<accession>A0A386K898</accession>
<dbReference type="EMBL" id="MH744419">
    <property type="protein sequence ID" value="AYD81568.1"/>
    <property type="molecule type" value="Genomic_DNA"/>
</dbReference>
<organism evidence="1 2">
    <name type="scientific">Arthrobacter phage KBurrousTX</name>
    <dbReference type="NCBI Taxonomy" id="2315608"/>
    <lineage>
        <taxon>Viruses</taxon>
        <taxon>Duplodnaviria</taxon>
        <taxon>Heunggongvirae</taxon>
        <taxon>Uroviricota</taxon>
        <taxon>Caudoviricetes</taxon>
        <taxon>Klausavirus</taxon>
        <taxon>Klausavirus kburrousTX</taxon>
    </lineage>
</organism>
<dbReference type="GeneID" id="55811020"/>
<dbReference type="KEGG" id="vg:55811020"/>
<keyword evidence="2" id="KW-1185">Reference proteome</keyword>
<protein>
    <submittedName>
        <fullName evidence="1">Uncharacterized protein</fullName>
    </submittedName>
</protein>
<evidence type="ECO:0000313" key="1">
    <source>
        <dbReference type="EMBL" id="AYD81568.1"/>
    </source>
</evidence>
<gene>
    <name evidence="1" type="primary">74</name>
    <name evidence="1" type="ORF">KBurrousTX_74</name>
</gene>
<reference evidence="1 2" key="1">
    <citation type="submission" date="2018-08" db="EMBL/GenBank/DDBJ databases">
        <authorList>
            <person name="Edupali M."/>
            <person name="Eltaeb M."/>
            <person name="Griswold I."/>
            <person name="Han P."/>
            <person name="Iszauk E."/>
            <person name="Joshi S."/>
            <person name="Kim Y."/>
            <person name="Krakopolsky K."/>
            <person name="Kubyshko V."/>
            <person name="Lee J."/>
            <person name="Lee N.Y."/>
            <person name="Lumaj G."/>
            <person name="Muskovitz J."/>
            <person name="Ning J."/>
            <person name="Noll E."/>
            <person name="Persaud B."/>
            <person name="Shankar N."/>
            <person name="Shim K."/>
            <person name="Srinivasan C."/>
            <person name="Yoon I."/>
            <person name="Zhang S."/>
            <person name="Ziausyte U."/>
            <person name="Jarvik J.W."/>
            <person name="Mcguier N."/>
            <person name="Lopez A.J."/>
            <person name="Garlena R.A."/>
            <person name="Russell D.A."/>
            <person name="Pope W.H."/>
            <person name="Jacobs-Sera D."/>
            <person name="Hatfull G.F."/>
        </authorList>
    </citation>
    <scope>NUCLEOTIDE SEQUENCE [LARGE SCALE GENOMIC DNA]</scope>
</reference>
<dbReference type="Proteomes" id="UP000278416">
    <property type="component" value="Segment"/>
</dbReference>
<sequence length="51" mass="6003">MPRIELVKDHRGHIVGHVATVTKEEQEEADRRAAALRESQTESDFEEWIDW</sequence>
<proteinExistence type="predicted"/>
<evidence type="ECO:0000313" key="2">
    <source>
        <dbReference type="Proteomes" id="UP000278416"/>
    </source>
</evidence>